<evidence type="ECO:0000313" key="2">
    <source>
        <dbReference type="EMBL" id="MBA4623854.1"/>
    </source>
</evidence>
<proteinExistence type="predicted"/>
<reference evidence="2" key="1">
    <citation type="journal article" date="2013" name="J. Plant Res.">
        <title>Effect of fungi and light on seed germination of three Opuntia species from semiarid lands of central Mexico.</title>
        <authorList>
            <person name="Delgado-Sanchez P."/>
            <person name="Jimenez-Bremont J.F."/>
            <person name="Guerrero-Gonzalez Mde L."/>
            <person name="Flores J."/>
        </authorList>
    </citation>
    <scope>NUCLEOTIDE SEQUENCE</scope>
    <source>
        <tissue evidence="2">Cladode</tissue>
    </source>
</reference>
<sequence>MFESTFIPFSSRIPILGFSFLSSLEAPLFRFLKEADRLGLSVATLPSSFFSAPFSRTPVVHRSTSLFFFCFPPLSSLPTSFLSSSLPSTPSSFRIPFFFFFFRETRLSSPSSSSFSISSLPTSPSSSLSFSPSHFFPI</sequence>
<dbReference type="EMBL" id="GISG01045386">
    <property type="protein sequence ID" value="MBA4623854.1"/>
    <property type="molecule type" value="Transcribed_RNA"/>
</dbReference>
<evidence type="ECO:0000256" key="1">
    <source>
        <dbReference type="SAM" id="MobiDB-lite"/>
    </source>
</evidence>
<feature type="region of interest" description="Disordered" evidence="1">
    <location>
        <begin position="110"/>
        <end position="138"/>
    </location>
</feature>
<protein>
    <submittedName>
        <fullName evidence="2">Uncharacterized protein</fullName>
    </submittedName>
</protein>
<dbReference type="AlphaFoldDB" id="A0A7C8YQ50"/>
<name>A0A7C8YQ50_OPUST</name>
<reference evidence="2" key="2">
    <citation type="submission" date="2020-07" db="EMBL/GenBank/DDBJ databases">
        <authorList>
            <person name="Vera ALvarez R."/>
            <person name="Arias-Moreno D.M."/>
            <person name="Jimenez-Jacinto V."/>
            <person name="Jimenez-Bremont J.F."/>
            <person name="Swaminathan K."/>
            <person name="Moose S.P."/>
            <person name="Guerrero-Gonzalez M.L."/>
            <person name="Marino-Ramirez L."/>
            <person name="Landsman D."/>
            <person name="Rodriguez-Kessler M."/>
            <person name="Delgado-Sanchez P."/>
        </authorList>
    </citation>
    <scope>NUCLEOTIDE SEQUENCE</scope>
    <source>
        <tissue evidence="2">Cladode</tissue>
    </source>
</reference>
<organism evidence="2">
    <name type="scientific">Opuntia streptacantha</name>
    <name type="common">Prickly pear cactus</name>
    <name type="synonym">Opuntia cardona</name>
    <dbReference type="NCBI Taxonomy" id="393608"/>
    <lineage>
        <taxon>Eukaryota</taxon>
        <taxon>Viridiplantae</taxon>
        <taxon>Streptophyta</taxon>
        <taxon>Embryophyta</taxon>
        <taxon>Tracheophyta</taxon>
        <taxon>Spermatophyta</taxon>
        <taxon>Magnoliopsida</taxon>
        <taxon>eudicotyledons</taxon>
        <taxon>Gunneridae</taxon>
        <taxon>Pentapetalae</taxon>
        <taxon>Caryophyllales</taxon>
        <taxon>Cactineae</taxon>
        <taxon>Cactaceae</taxon>
        <taxon>Opuntioideae</taxon>
        <taxon>Opuntia</taxon>
    </lineage>
</organism>
<accession>A0A7C8YQ50</accession>